<accession>A0A9N7YHA7</accession>
<proteinExistence type="predicted"/>
<name>A0A9N7YHA7_PLEPL</name>
<comment type="caution">
    <text evidence="2">The sequence shown here is derived from an EMBL/GenBank/DDBJ whole genome shotgun (WGS) entry which is preliminary data.</text>
</comment>
<organism evidence="2 3">
    <name type="scientific">Pleuronectes platessa</name>
    <name type="common">European plaice</name>
    <dbReference type="NCBI Taxonomy" id="8262"/>
    <lineage>
        <taxon>Eukaryota</taxon>
        <taxon>Metazoa</taxon>
        <taxon>Chordata</taxon>
        <taxon>Craniata</taxon>
        <taxon>Vertebrata</taxon>
        <taxon>Euteleostomi</taxon>
        <taxon>Actinopterygii</taxon>
        <taxon>Neopterygii</taxon>
        <taxon>Teleostei</taxon>
        <taxon>Neoteleostei</taxon>
        <taxon>Acanthomorphata</taxon>
        <taxon>Carangaria</taxon>
        <taxon>Pleuronectiformes</taxon>
        <taxon>Pleuronectoidei</taxon>
        <taxon>Pleuronectidae</taxon>
        <taxon>Pleuronectes</taxon>
    </lineage>
</organism>
<dbReference type="EMBL" id="CADEAL010001338">
    <property type="protein sequence ID" value="CAB1431460.1"/>
    <property type="molecule type" value="Genomic_DNA"/>
</dbReference>
<protein>
    <submittedName>
        <fullName evidence="2">Uncharacterized protein</fullName>
    </submittedName>
</protein>
<dbReference type="Proteomes" id="UP001153269">
    <property type="component" value="Unassembled WGS sequence"/>
</dbReference>
<feature type="region of interest" description="Disordered" evidence="1">
    <location>
        <begin position="249"/>
        <end position="272"/>
    </location>
</feature>
<evidence type="ECO:0000313" key="3">
    <source>
        <dbReference type="Proteomes" id="UP001153269"/>
    </source>
</evidence>
<keyword evidence="3" id="KW-1185">Reference proteome</keyword>
<evidence type="ECO:0000313" key="2">
    <source>
        <dbReference type="EMBL" id="CAB1431460.1"/>
    </source>
</evidence>
<gene>
    <name evidence="2" type="ORF">PLEPLA_LOCUS19517</name>
</gene>
<sequence length="272" mass="30090">MRGHEKMNESLFERTRYSRVLNSHSSSNPTSDDSCAEVRSGFTRTMKCIHNQPPCLVSSSVTHSESTRIVEHNAHYDSVSFPLGLSVSSDISADAPTEPAPGHDRPPSSSGQEIPPAALPGRNTPLVAFSSNTEGAESAMWRLDFPALHFAVHLSLQEETESVGIKRTNHSQGLSVGSPPCRRVVRKIRAVRKALRGAPERPGEGVPRQRRRSYLSVSVKTEKHKLALNKWPFPPEPRINEHDAVRSGLDRARQIGDPDVIRDERLLTDSDK</sequence>
<feature type="region of interest" description="Disordered" evidence="1">
    <location>
        <begin position="90"/>
        <end position="125"/>
    </location>
</feature>
<dbReference type="AlphaFoldDB" id="A0A9N7YHA7"/>
<reference evidence="2" key="1">
    <citation type="submission" date="2020-03" db="EMBL/GenBank/DDBJ databases">
        <authorList>
            <person name="Weist P."/>
        </authorList>
    </citation>
    <scope>NUCLEOTIDE SEQUENCE</scope>
</reference>
<evidence type="ECO:0000256" key="1">
    <source>
        <dbReference type="SAM" id="MobiDB-lite"/>
    </source>
</evidence>